<sequence length="362" mass="41383">MKYLWRSIGRRWYSLNVLYFGSDEFSIHSLRALNELKGQSVDKLQLVTRPPKWCGRSKSVRKDVPIVNAASQMGLPPVRHCDSREDMLQLIDLVKSHKINMIVAVSFGKLIPAQLLEQVPYSLNVHPSLLPRYKGASPIQYTLLNQDEYAGVTIQTLHPHKFDHGSIIAQTTPLKVQNLLLNRSESEFEPGFPKRTAILMDQLGLQGGSLLKHVINEKLYASPHTLRPPYNSCYASKITSEMRRLHWPEDTAETAMTKLETLGPPYAYKQVDANKSNTMVDGTPVKRIIFHNFEKVDLLPSLRPGEFIYSDGDQRIYIQCQSDALRIQKLQFEGFKMEEPAQFIKSLRKRCGTGTYQEHNFL</sequence>
<dbReference type="GO" id="GO:0005739">
    <property type="term" value="C:mitochondrion"/>
    <property type="evidence" value="ECO:0007669"/>
    <property type="project" value="TreeGrafter"/>
</dbReference>
<evidence type="ECO:0000313" key="9">
    <source>
        <dbReference type="Proteomes" id="UP000187013"/>
    </source>
</evidence>
<dbReference type="CDD" id="cd08646">
    <property type="entry name" value="FMT_core_Met-tRNA-FMT_N"/>
    <property type="match status" value="1"/>
</dbReference>
<protein>
    <recommendedName>
        <fullName evidence="3">Methionyl-tRNA formyltransferase, mitochondrial</fullName>
        <ecNumber evidence="2">2.1.2.9</ecNumber>
    </recommendedName>
</protein>
<dbReference type="Proteomes" id="UP000187013">
    <property type="component" value="Unassembled WGS sequence"/>
</dbReference>
<accession>A0A1Q3AJ56</accession>
<comment type="similarity">
    <text evidence="1">Belongs to the Fmt family.</text>
</comment>
<dbReference type="Pfam" id="PF02911">
    <property type="entry name" value="Formyl_trans_C"/>
    <property type="match status" value="1"/>
</dbReference>
<evidence type="ECO:0000313" key="8">
    <source>
        <dbReference type="EMBL" id="GAV55778.1"/>
    </source>
</evidence>
<dbReference type="InterPro" id="IPR005794">
    <property type="entry name" value="Fmt"/>
</dbReference>
<reference evidence="8 9" key="1">
    <citation type="submission" date="2016-08" db="EMBL/GenBank/DDBJ databases">
        <title>Draft genome sequence of allopolyploid Zygosaccharomyces rouxii.</title>
        <authorList>
            <person name="Watanabe J."/>
            <person name="Uehara K."/>
            <person name="Mogi Y."/>
            <person name="Tsukioka Y."/>
        </authorList>
    </citation>
    <scope>NUCLEOTIDE SEQUENCE [LARGE SCALE GENOMIC DNA]</scope>
    <source>
        <strain evidence="8 9">NBRC 110957</strain>
    </source>
</reference>
<dbReference type="Gene3D" id="3.40.50.12230">
    <property type="match status" value="1"/>
</dbReference>
<organism evidence="8 9">
    <name type="scientific">Zygosaccharomyces rouxii</name>
    <dbReference type="NCBI Taxonomy" id="4956"/>
    <lineage>
        <taxon>Eukaryota</taxon>
        <taxon>Fungi</taxon>
        <taxon>Dikarya</taxon>
        <taxon>Ascomycota</taxon>
        <taxon>Saccharomycotina</taxon>
        <taxon>Saccharomycetes</taxon>
        <taxon>Saccharomycetales</taxon>
        <taxon>Saccharomycetaceae</taxon>
        <taxon>Zygosaccharomyces</taxon>
    </lineage>
</organism>
<dbReference type="InterPro" id="IPR002376">
    <property type="entry name" value="Formyl_transf_N"/>
</dbReference>
<gene>
    <name evidence="8" type="ORF">ZYGR_0AY01710</name>
</gene>
<keyword evidence="4" id="KW-0808">Transferase</keyword>
<evidence type="ECO:0000256" key="1">
    <source>
        <dbReference type="ARBA" id="ARBA00010699"/>
    </source>
</evidence>
<feature type="domain" description="Formyl transferase N-terminal" evidence="6">
    <location>
        <begin position="17"/>
        <end position="172"/>
    </location>
</feature>
<feature type="domain" description="Formyl transferase C-terminal" evidence="7">
    <location>
        <begin position="237"/>
        <end position="347"/>
    </location>
</feature>
<evidence type="ECO:0000256" key="4">
    <source>
        <dbReference type="ARBA" id="ARBA00022679"/>
    </source>
</evidence>
<dbReference type="PANTHER" id="PTHR11138">
    <property type="entry name" value="METHIONYL-TRNA FORMYLTRANSFERASE"/>
    <property type="match status" value="1"/>
</dbReference>
<evidence type="ECO:0000256" key="3">
    <source>
        <dbReference type="ARBA" id="ARBA00014185"/>
    </source>
</evidence>
<evidence type="ECO:0000256" key="5">
    <source>
        <dbReference type="ARBA" id="ARBA00022917"/>
    </source>
</evidence>
<dbReference type="InterPro" id="IPR041711">
    <property type="entry name" value="Met-tRNA-FMT_N"/>
</dbReference>
<dbReference type="AlphaFoldDB" id="A0A1Q3AJ56"/>
<dbReference type="InterPro" id="IPR011034">
    <property type="entry name" value="Formyl_transferase-like_C_sf"/>
</dbReference>
<dbReference type="EC" id="2.1.2.9" evidence="2"/>
<dbReference type="Pfam" id="PF00551">
    <property type="entry name" value="Formyl_trans_N"/>
    <property type="match status" value="1"/>
</dbReference>
<dbReference type="SUPFAM" id="SSF53328">
    <property type="entry name" value="Formyltransferase"/>
    <property type="match status" value="1"/>
</dbReference>
<proteinExistence type="inferred from homology"/>
<dbReference type="NCBIfam" id="TIGR00460">
    <property type="entry name" value="fmt"/>
    <property type="match status" value="1"/>
</dbReference>
<name>A0A1Q3AJ56_ZYGRO</name>
<evidence type="ECO:0000256" key="2">
    <source>
        <dbReference type="ARBA" id="ARBA00012261"/>
    </source>
</evidence>
<dbReference type="SUPFAM" id="SSF50486">
    <property type="entry name" value="FMT C-terminal domain-like"/>
    <property type="match status" value="1"/>
</dbReference>
<dbReference type="InterPro" id="IPR005793">
    <property type="entry name" value="Formyl_trans_C"/>
</dbReference>
<evidence type="ECO:0000259" key="6">
    <source>
        <dbReference type="Pfam" id="PF00551"/>
    </source>
</evidence>
<dbReference type="EMBL" id="BDGX01000051">
    <property type="protein sequence ID" value="GAV55778.1"/>
    <property type="molecule type" value="Genomic_DNA"/>
</dbReference>
<evidence type="ECO:0000259" key="7">
    <source>
        <dbReference type="Pfam" id="PF02911"/>
    </source>
</evidence>
<keyword evidence="5" id="KW-0648">Protein biosynthesis</keyword>
<dbReference type="GO" id="GO:0004479">
    <property type="term" value="F:methionyl-tRNA formyltransferase activity"/>
    <property type="evidence" value="ECO:0007669"/>
    <property type="project" value="UniProtKB-EC"/>
</dbReference>
<comment type="caution">
    <text evidence="8">The sequence shown here is derived from an EMBL/GenBank/DDBJ whole genome shotgun (WGS) entry which is preliminary data.</text>
</comment>
<dbReference type="InterPro" id="IPR036477">
    <property type="entry name" value="Formyl_transf_N_sf"/>
</dbReference>
<dbReference type="OrthoDB" id="10268103at2759"/>
<dbReference type="PANTHER" id="PTHR11138:SF5">
    <property type="entry name" value="METHIONYL-TRNA FORMYLTRANSFERASE, MITOCHONDRIAL"/>
    <property type="match status" value="1"/>
</dbReference>